<evidence type="ECO:0000256" key="2">
    <source>
        <dbReference type="ARBA" id="ARBA00007165"/>
    </source>
</evidence>
<evidence type="ECO:0000256" key="3">
    <source>
        <dbReference type="ARBA" id="ARBA00022692"/>
    </source>
</evidence>
<sequence length="275" mass="31555">MSFLLFARRHSFVKPIISFTCKPKYSTNKKPVSIKKIEPIGWFLLVIPISTFSLGVWQVQRKKWKEDLIAELMQKTNSDPVKLPDDLEDMKNLEYRPVHARGTFLHDKELYIGPRSLLFEGDASSKSSLMTTSGSRSQGYLVVTPFKLENREDIILVNRGWVSHKNKNPNSRQDGQVKDVVDVIGIVRNNEIRPVFSMKNREGSNVYFYRDLKHMAAVTGAAPIFLDATKDFDVPKGPIGGQTRVSLRNEHMSYILTWFSLSAATSYMWFKMFVK</sequence>
<evidence type="ECO:0000313" key="8">
    <source>
        <dbReference type="Proteomes" id="UP001153712"/>
    </source>
</evidence>
<comment type="similarity">
    <text evidence="2 6">Belongs to the SURF1 family.</text>
</comment>
<proteinExistence type="inferred from homology"/>
<gene>
    <name evidence="7" type="ORF">PHYEVI_LOCUS9098</name>
</gene>
<keyword evidence="6" id="KW-0999">Mitochondrion inner membrane</keyword>
<name>A0A9N9XS05_PHYSR</name>
<reference evidence="7" key="1">
    <citation type="submission" date="2022-01" db="EMBL/GenBank/DDBJ databases">
        <authorList>
            <person name="King R."/>
        </authorList>
    </citation>
    <scope>NUCLEOTIDE SEQUENCE</scope>
</reference>
<keyword evidence="6" id="KW-0496">Mitochondrion</keyword>
<dbReference type="EMBL" id="OU900099">
    <property type="protein sequence ID" value="CAG9862792.1"/>
    <property type="molecule type" value="Genomic_DNA"/>
</dbReference>
<accession>A0A9N9XS05</accession>
<dbReference type="InterPro" id="IPR045214">
    <property type="entry name" value="Surf1/Surf4"/>
</dbReference>
<evidence type="ECO:0000256" key="5">
    <source>
        <dbReference type="ARBA" id="ARBA00023136"/>
    </source>
</evidence>
<dbReference type="Pfam" id="PF02104">
    <property type="entry name" value="SURF1"/>
    <property type="match status" value="1"/>
</dbReference>
<evidence type="ECO:0000256" key="6">
    <source>
        <dbReference type="RuleBase" id="RU363076"/>
    </source>
</evidence>
<keyword evidence="8" id="KW-1185">Reference proteome</keyword>
<comment type="subcellular location">
    <subcellularLocation>
        <location evidence="1">Membrane</location>
    </subcellularLocation>
    <subcellularLocation>
        <location evidence="6">Mitochondrion inner membrane</location>
        <topology evidence="6">Multi-pass membrane protein</topology>
    </subcellularLocation>
</comment>
<dbReference type="GO" id="GO:0005743">
    <property type="term" value="C:mitochondrial inner membrane"/>
    <property type="evidence" value="ECO:0007669"/>
    <property type="project" value="UniProtKB-SubCell"/>
</dbReference>
<comment type="function">
    <text evidence="6">Probably involved in the biogenesis of the COX complex.</text>
</comment>
<dbReference type="GO" id="GO:0033617">
    <property type="term" value="P:mitochondrial respiratory chain complex IV assembly"/>
    <property type="evidence" value="ECO:0007669"/>
    <property type="project" value="TreeGrafter"/>
</dbReference>
<dbReference type="InterPro" id="IPR002994">
    <property type="entry name" value="Surf1/Shy1"/>
</dbReference>
<dbReference type="PROSITE" id="PS50895">
    <property type="entry name" value="SURF1"/>
    <property type="match status" value="1"/>
</dbReference>
<organism evidence="7 8">
    <name type="scientific">Phyllotreta striolata</name>
    <name type="common">Striped flea beetle</name>
    <name type="synonym">Crioceris striolata</name>
    <dbReference type="NCBI Taxonomy" id="444603"/>
    <lineage>
        <taxon>Eukaryota</taxon>
        <taxon>Metazoa</taxon>
        <taxon>Ecdysozoa</taxon>
        <taxon>Arthropoda</taxon>
        <taxon>Hexapoda</taxon>
        <taxon>Insecta</taxon>
        <taxon>Pterygota</taxon>
        <taxon>Neoptera</taxon>
        <taxon>Endopterygota</taxon>
        <taxon>Coleoptera</taxon>
        <taxon>Polyphaga</taxon>
        <taxon>Cucujiformia</taxon>
        <taxon>Chrysomeloidea</taxon>
        <taxon>Chrysomelidae</taxon>
        <taxon>Galerucinae</taxon>
        <taxon>Alticini</taxon>
        <taxon>Phyllotreta</taxon>
    </lineage>
</organism>
<evidence type="ECO:0000256" key="1">
    <source>
        <dbReference type="ARBA" id="ARBA00004370"/>
    </source>
</evidence>
<protein>
    <recommendedName>
        <fullName evidence="6">SURF1-like protein</fullName>
    </recommendedName>
</protein>
<keyword evidence="3" id="KW-0812">Transmembrane</keyword>
<keyword evidence="4" id="KW-1133">Transmembrane helix</keyword>
<dbReference type="CDD" id="cd06662">
    <property type="entry name" value="SURF1"/>
    <property type="match status" value="1"/>
</dbReference>
<dbReference type="PANTHER" id="PTHR23427:SF2">
    <property type="entry name" value="SURFEIT LOCUS PROTEIN 1"/>
    <property type="match status" value="1"/>
</dbReference>
<dbReference type="Proteomes" id="UP001153712">
    <property type="component" value="Chromosome 6"/>
</dbReference>
<dbReference type="AlphaFoldDB" id="A0A9N9XS05"/>
<evidence type="ECO:0000313" key="7">
    <source>
        <dbReference type="EMBL" id="CAG9862792.1"/>
    </source>
</evidence>
<dbReference type="PANTHER" id="PTHR23427">
    <property type="entry name" value="SURFEIT LOCUS PROTEIN"/>
    <property type="match status" value="1"/>
</dbReference>
<dbReference type="OrthoDB" id="10040024at2759"/>
<evidence type="ECO:0000256" key="4">
    <source>
        <dbReference type="ARBA" id="ARBA00022989"/>
    </source>
</evidence>
<keyword evidence="5" id="KW-0472">Membrane</keyword>